<gene>
    <name evidence="5" type="ORF">Mag101_16675</name>
</gene>
<evidence type="ECO:0000259" key="4">
    <source>
        <dbReference type="PROSITE" id="PS50043"/>
    </source>
</evidence>
<dbReference type="GO" id="GO:0006355">
    <property type="term" value="P:regulation of DNA-templated transcription"/>
    <property type="evidence" value="ECO:0007669"/>
    <property type="project" value="InterPro"/>
</dbReference>
<sequence length="252" mass="28466">MLTDVWEQSDNVFAKGKTDLSRVPVDELVGRVFSNGPHYHYVFDLFDQELVYVSPLVEQVHDLTIGDMTFQSILDQIHPEDMDFVASAEATAIRLLQERIGMNKVTSYKVSYCFRFRVKGGEYRLFNHQSLVLDTDNHGRVSKALNVHTDISHLTTKNNYCLSLIGMDGEPSFLNLEVDNHSRAEQANRPSFTERELSVIRLVSKGLTSAQIGEALSLSEYTIKNHRKRILKKAGCQNMSQLLANCVGDGLI</sequence>
<keyword evidence="1" id="KW-0805">Transcription regulation</keyword>
<protein>
    <recommendedName>
        <fullName evidence="4">HTH luxR-type domain-containing protein</fullName>
    </recommendedName>
</protein>
<dbReference type="PROSITE" id="PS50043">
    <property type="entry name" value="HTH_LUXR_2"/>
    <property type="match status" value="1"/>
</dbReference>
<dbReference type="Pfam" id="PF00196">
    <property type="entry name" value="GerE"/>
    <property type="match status" value="1"/>
</dbReference>
<evidence type="ECO:0000256" key="1">
    <source>
        <dbReference type="ARBA" id="ARBA00023015"/>
    </source>
</evidence>
<dbReference type="PANTHER" id="PTHR44688:SF16">
    <property type="entry name" value="DNA-BINDING TRANSCRIPTIONAL ACTIVATOR DEVR_DOSR"/>
    <property type="match status" value="1"/>
</dbReference>
<evidence type="ECO:0000313" key="5">
    <source>
        <dbReference type="EMBL" id="AQQ69651.1"/>
    </source>
</evidence>
<keyword evidence="2" id="KW-0238">DNA-binding</keyword>
<dbReference type="PANTHER" id="PTHR44688">
    <property type="entry name" value="DNA-BINDING TRANSCRIPTIONAL ACTIVATOR DEVR_DOSR"/>
    <property type="match status" value="1"/>
</dbReference>
<dbReference type="STRING" id="260552.Mag101_16675"/>
<feature type="domain" description="HTH luxR-type" evidence="4">
    <location>
        <begin position="185"/>
        <end position="250"/>
    </location>
</feature>
<dbReference type="Gene3D" id="1.10.10.10">
    <property type="entry name" value="Winged helix-like DNA-binding domain superfamily/Winged helix DNA-binding domain"/>
    <property type="match status" value="1"/>
</dbReference>
<reference evidence="5" key="1">
    <citation type="submission" date="2017-02" db="EMBL/GenBank/DDBJ databases">
        <title>Genome of Microbulbifer agarilyticus GP101.</title>
        <authorList>
            <person name="Jung J."/>
            <person name="Bae S.S."/>
            <person name="Baek K."/>
        </authorList>
    </citation>
    <scope>NUCLEOTIDE SEQUENCE [LARGE SCALE GENOMIC DNA]</scope>
    <source>
        <strain evidence="5">GP101</strain>
    </source>
</reference>
<dbReference type="InterPro" id="IPR000792">
    <property type="entry name" value="Tscrpt_reg_LuxR_C"/>
</dbReference>
<dbReference type="SUPFAM" id="SSF46894">
    <property type="entry name" value="C-terminal effector domain of the bipartite response regulators"/>
    <property type="match status" value="1"/>
</dbReference>
<organism evidence="5 6">
    <name type="scientific">Microbulbifer agarilyticus</name>
    <dbReference type="NCBI Taxonomy" id="260552"/>
    <lineage>
        <taxon>Bacteria</taxon>
        <taxon>Pseudomonadati</taxon>
        <taxon>Pseudomonadota</taxon>
        <taxon>Gammaproteobacteria</taxon>
        <taxon>Cellvibrionales</taxon>
        <taxon>Microbulbiferaceae</taxon>
        <taxon>Microbulbifer</taxon>
    </lineage>
</organism>
<dbReference type="EMBL" id="CP019650">
    <property type="protein sequence ID" value="AQQ69651.1"/>
    <property type="molecule type" value="Genomic_DNA"/>
</dbReference>
<dbReference type="CDD" id="cd06170">
    <property type="entry name" value="LuxR_C_like"/>
    <property type="match status" value="1"/>
</dbReference>
<keyword evidence="3" id="KW-0804">Transcription</keyword>
<evidence type="ECO:0000256" key="2">
    <source>
        <dbReference type="ARBA" id="ARBA00023125"/>
    </source>
</evidence>
<dbReference type="Proteomes" id="UP000188219">
    <property type="component" value="Chromosome"/>
</dbReference>
<name>A0A1Q2MAC8_9GAMM</name>
<dbReference type="eggNOG" id="COG2197">
    <property type="taxonomic scope" value="Bacteria"/>
</dbReference>
<accession>A0A1Q2MAC8</accession>
<dbReference type="InterPro" id="IPR016032">
    <property type="entry name" value="Sig_transdc_resp-reg_C-effctor"/>
</dbReference>
<evidence type="ECO:0000313" key="6">
    <source>
        <dbReference type="Proteomes" id="UP000188219"/>
    </source>
</evidence>
<proteinExistence type="predicted"/>
<dbReference type="Gene3D" id="3.30.450.20">
    <property type="entry name" value="PAS domain"/>
    <property type="match status" value="1"/>
</dbReference>
<dbReference type="InterPro" id="IPR035965">
    <property type="entry name" value="PAS-like_dom_sf"/>
</dbReference>
<dbReference type="GO" id="GO:0003677">
    <property type="term" value="F:DNA binding"/>
    <property type="evidence" value="ECO:0007669"/>
    <property type="project" value="UniProtKB-KW"/>
</dbReference>
<dbReference type="PROSITE" id="PS00622">
    <property type="entry name" value="HTH_LUXR_1"/>
    <property type="match status" value="1"/>
</dbReference>
<dbReference type="InterPro" id="IPR036388">
    <property type="entry name" value="WH-like_DNA-bd_sf"/>
</dbReference>
<dbReference type="AlphaFoldDB" id="A0A1Q2MAC8"/>
<keyword evidence="6" id="KW-1185">Reference proteome</keyword>
<evidence type="ECO:0000256" key="3">
    <source>
        <dbReference type="ARBA" id="ARBA00023163"/>
    </source>
</evidence>
<dbReference type="PRINTS" id="PR00038">
    <property type="entry name" value="HTHLUXR"/>
</dbReference>
<dbReference type="KEGG" id="maga:Mag101_16675"/>
<dbReference type="SMART" id="SM00421">
    <property type="entry name" value="HTH_LUXR"/>
    <property type="match status" value="1"/>
</dbReference>
<dbReference type="SUPFAM" id="SSF55785">
    <property type="entry name" value="PYP-like sensor domain (PAS domain)"/>
    <property type="match status" value="1"/>
</dbReference>